<dbReference type="FunFam" id="3.20.20.70:FF:000114">
    <property type="entry name" value="Decarboxylase,orotidine phosphate"/>
    <property type="match status" value="1"/>
</dbReference>
<accession>A0A0L0FEU2</accession>
<dbReference type="GeneID" id="25912683"/>
<dbReference type="EC" id="4.1.1.23" evidence="7"/>
<evidence type="ECO:0000256" key="1">
    <source>
        <dbReference type="ARBA" id="ARBA00004861"/>
    </source>
</evidence>
<evidence type="ECO:0000256" key="7">
    <source>
        <dbReference type="RuleBase" id="RU000512"/>
    </source>
</evidence>
<dbReference type="SUPFAM" id="SSF51366">
    <property type="entry name" value="Ribulose-phoshate binding barrel"/>
    <property type="match status" value="1"/>
</dbReference>
<name>A0A0L0FEU2_9EUKA</name>
<protein>
    <recommendedName>
        <fullName evidence="7">Orotidine 5'-phosphate decarboxylase</fullName>
        <ecNumber evidence="7">4.1.1.23</ecNumber>
    </recommendedName>
</protein>
<dbReference type="CDD" id="cd04725">
    <property type="entry name" value="OMP_decarboxylase_like"/>
    <property type="match status" value="1"/>
</dbReference>
<dbReference type="GO" id="GO:0004590">
    <property type="term" value="F:orotidine-5'-phosphate decarboxylase activity"/>
    <property type="evidence" value="ECO:0007669"/>
    <property type="project" value="UniProtKB-EC"/>
</dbReference>
<feature type="binding site" evidence="6">
    <location>
        <position position="28"/>
    </location>
    <ligand>
        <name>substrate</name>
    </ligand>
</feature>
<dbReference type="InterPro" id="IPR018089">
    <property type="entry name" value="OMPdecase_AS"/>
</dbReference>
<feature type="active site" description="For OMPdecase activity" evidence="5">
    <location>
        <position position="64"/>
    </location>
</feature>
<evidence type="ECO:0000313" key="10">
    <source>
        <dbReference type="Proteomes" id="UP000054560"/>
    </source>
</evidence>
<dbReference type="STRING" id="667725.A0A0L0FEU2"/>
<dbReference type="PANTHER" id="PTHR19278:SF9">
    <property type="entry name" value="URIDINE 5'-MONOPHOSPHATE SYNTHASE"/>
    <property type="match status" value="1"/>
</dbReference>
<evidence type="ECO:0000256" key="2">
    <source>
        <dbReference type="ARBA" id="ARBA00022793"/>
    </source>
</evidence>
<dbReference type="InterPro" id="IPR001754">
    <property type="entry name" value="OMPdeCOase_dom"/>
</dbReference>
<dbReference type="GO" id="GO:0006207">
    <property type="term" value="P:'de novo' pyrimidine nucleobase biosynthetic process"/>
    <property type="evidence" value="ECO:0007669"/>
    <property type="project" value="InterPro"/>
</dbReference>
<dbReference type="GO" id="GO:0004588">
    <property type="term" value="F:orotate phosphoribosyltransferase activity"/>
    <property type="evidence" value="ECO:0007669"/>
    <property type="project" value="TreeGrafter"/>
</dbReference>
<gene>
    <name evidence="9" type="ORF">SARC_12179</name>
</gene>
<keyword evidence="3 7" id="KW-0665">Pyrimidine biosynthesis</keyword>
<dbReference type="RefSeq" id="XP_014149196.1">
    <property type="nucleotide sequence ID" value="XM_014293721.1"/>
</dbReference>
<feature type="active site" description="For OMPdecase activity" evidence="5">
    <location>
        <position position="61"/>
    </location>
</feature>
<dbReference type="AlphaFoldDB" id="A0A0L0FEU2"/>
<feature type="active site" description="For OMPdecase activity" evidence="5">
    <location>
        <position position="59"/>
    </location>
</feature>
<dbReference type="EMBL" id="KQ243716">
    <property type="protein sequence ID" value="KNC75294.1"/>
    <property type="molecule type" value="Genomic_DNA"/>
</dbReference>
<evidence type="ECO:0000256" key="5">
    <source>
        <dbReference type="PIRSR" id="PIRSR614732-1"/>
    </source>
</evidence>
<dbReference type="PROSITE" id="PS00156">
    <property type="entry name" value="OMPDECASE"/>
    <property type="match status" value="1"/>
</dbReference>
<sequence length="228" mass="25247">MSNVPHVRSFPELLQLAEEVGPYICVLKTHIDIIVDFDDDLIVQLTEIATRYNFQLFEDRKFADIGNTVVHQYRDGIYKIASWSHFTNAHPIPGPGIVDGLRQVGKPLGRGLLLLAQMSSQGALTSPEYAAQAVQMAKANKDFVFGFISQDCLVPEDPSLIYMTPGVQLNAGTDALGQQYNTPDLVIRERKCDIIIVGRGVYKAPDCAAAAKEYMAAGWEAYKKRISQ</sequence>
<dbReference type="Gene3D" id="3.20.20.70">
    <property type="entry name" value="Aldolase class I"/>
    <property type="match status" value="1"/>
</dbReference>
<dbReference type="InterPro" id="IPR011060">
    <property type="entry name" value="RibuloseP-bd_barrel"/>
</dbReference>
<dbReference type="Proteomes" id="UP000054560">
    <property type="component" value="Unassembled WGS sequence"/>
</dbReference>
<dbReference type="UniPathway" id="UPA00070">
    <property type="reaction ID" value="UER00120"/>
</dbReference>
<evidence type="ECO:0000259" key="8">
    <source>
        <dbReference type="SMART" id="SM00934"/>
    </source>
</evidence>
<proteinExistence type="inferred from homology"/>
<comment type="catalytic activity">
    <reaction evidence="7">
        <text>orotidine 5'-phosphate + H(+) = UMP + CO2</text>
        <dbReference type="Rhea" id="RHEA:11596"/>
        <dbReference type="ChEBI" id="CHEBI:15378"/>
        <dbReference type="ChEBI" id="CHEBI:16526"/>
        <dbReference type="ChEBI" id="CHEBI:57538"/>
        <dbReference type="ChEBI" id="CHEBI:57865"/>
        <dbReference type="EC" id="4.1.1.23"/>
    </reaction>
</comment>
<feature type="binding site" evidence="6">
    <location>
        <position position="178"/>
    </location>
    <ligand>
        <name>substrate</name>
    </ligand>
</feature>
<dbReference type="eggNOG" id="KOG1377">
    <property type="taxonomic scope" value="Eukaryota"/>
</dbReference>
<evidence type="ECO:0000313" key="9">
    <source>
        <dbReference type="EMBL" id="KNC75294.1"/>
    </source>
</evidence>
<dbReference type="PANTHER" id="PTHR19278">
    <property type="entry name" value="OROTATE PHOSPHORIBOSYLTRANSFERASE"/>
    <property type="match status" value="1"/>
</dbReference>
<dbReference type="GO" id="GO:0044205">
    <property type="term" value="P:'de novo' UMP biosynthetic process"/>
    <property type="evidence" value="ECO:0007669"/>
    <property type="project" value="UniProtKB-UniPathway"/>
</dbReference>
<dbReference type="SMART" id="SM00934">
    <property type="entry name" value="OMPdecase"/>
    <property type="match status" value="1"/>
</dbReference>
<organism evidence="9 10">
    <name type="scientific">Sphaeroforma arctica JP610</name>
    <dbReference type="NCBI Taxonomy" id="667725"/>
    <lineage>
        <taxon>Eukaryota</taxon>
        <taxon>Ichthyosporea</taxon>
        <taxon>Ichthyophonida</taxon>
        <taxon>Sphaeroforma</taxon>
    </lineage>
</organism>
<reference evidence="9 10" key="1">
    <citation type="submission" date="2011-02" db="EMBL/GenBank/DDBJ databases">
        <title>The Genome Sequence of Sphaeroforma arctica JP610.</title>
        <authorList>
            <consortium name="The Broad Institute Genome Sequencing Platform"/>
            <person name="Russ C."/>
            <person name="Cuomo C."/>
            <person name="Young S.K."/>
            <person name="Zeng Q."/>
            <person name="Gargeya S."/>
            <person name="Alvarado L."/>
            <person name="Berlin A."/>
            <person name="Chapman S.B."/>
            <person name="Chen Z."/>
            <person name="Freedman E."/>
            <person name="Gellesch M."/>
            <person name="Goldberg J."/>
            <person name="Griggs A."/>
            <person name="Gujja S."/>
            <person name="Heilman E."/>
            <person name="Heiman D."/>
            <person name="Howarth C."/>
            <person name="Mehta T."/>
            <person name="Neiman D."/>
            <person name="Pearson M."/>
            <person name="Roberts A."/>
            <person name="Saif S."/>
            <person name="Shea T."/>
            <person name="Shenoy N."/>
            <person name="Sisk P."/>
            <person name="Stolte C."/>
            <person name="Sykes S."/>
            <person name="White J."/>
            <person name="Yandava C."/>
            <person name="Burger G."/>
            <person name="Gray M.W."/>
            <person name="Holland P.W.H."/>
            <person name="King N."/>
            <person name="Lang F.B.F."/>
            <person name="Roger A.J."/>
            <person name="Ruiz-Trillo I."/>
            <person name="Haas B."/>
            <person name="Nusbaum C."/>
            <person name="Birren B."/>
        </authorList>
    </citation>
    <scope>NUCLEOTIDE SEQUENCE [LARGE SCALE GENOMIC DNA]</scope>
    <source>
        <strain evidence="9 10">JP610</strain>
    </source>
</reference>
<comment type="pathway">
    <text evidence="1 7">Pyrimidine metabolism; UMP biosynthesis via de novo pathway; UMP from orotate: step 2/2.</text>
</comment>
<feature type="binding site" evidence="6">
    <location>
        <position position="119"/>
    </location>
    <ligand>
        <name>substrate</name>
    </ligand>
</feature>
<keyword evidence="4 7" id="KW-0456">Lyase</keyword>
<keyword evidence="2 7" id="KW-0210">Decarboxylase</keyword>
<evidence type="ECO:0000256" key="3">
    <source>
        <dbReference type="ARBA" id="ARBA00022975"/>
    </source>
</evidence>
<feature type="binding site" evidence="6">
    <location>
        <position position="198"/>
    </location>
    <ligand>
        <name>substrate</name>
    </ligand>
</feature>
<evidence type="ECO:0000256" key="6">
    <source>
        <dbReference type="PIRSR" id="PIRSR614732-2"/>
    </source>
</evidence>
<dbReference type="NCBIfam" id="TIGR01740">
    <property type="entry name" value="pyrF"/>
    <property type="match status" value="1"/>
</dbReference>
<feature type="domain" description="Orotidine 5'-phosphate decarboxylase" evidence="8">
    <location>
        <begin position="7"/>
        <end position="214"/>
    </location>
</feature>
<dbReference type="OrthoDB" id="10263753at2759"/>
<evidence type="ECO:0000256" key="4">
    <source>
        <dbReference type="ARBA" id="ARBA00023239"/>
    </source>
</evidence>
<keyword evidence="10" id="KW-1185">Reference proteome</keyword>
<feature type="binding site" evidence="6">
    <location>
        <position position="199"/>
    </location>
    <ligand>
        <name>substrate</name>
    </ligand>
</feature>
<dbReference type="Pfam" id="PF00215">
    <property type="entry name" value="OMPdecase"/>
    <property type="match status" value="1"/>
</dbReference>
<comment type="similarity">
    <text evidence="7">Belongs to the OMP decarboxylase family.</text>
</comment>
<dbReference type="InterPro" id="IPR013785">
    <property type="entry name" value="Aldolase_TIM"/>
</dbReference>
<dbReference type="InterPro" id="IPR014732">
    <property type="entry name" value="OMPdecase"/>
</dbReference>